<comment type="caution">
    <text evidence="2">The sequence shown here is derived from an EMBL/GenBank/DDBJ whole genome shotgun (WGS) entry which is preliminary data.</text>
</comment>
<dbReference type="InterPro" id="IPR051411">
    <property type="entry name" value="Polyketide_trans_af380"/>
</dbReference>
<keyword evidence="3" id="KW-1185">Reference proteome</keyword>
<dbReference type="Pfam" id="PF01738">
    <property type="entry name" value="DLH"/>
    <property type="match status" value="1"/>
</dbReference>
<dbReference type="Proteomes" id="UP000240892">
    <property type="component" value="Unassembled WGS sequence"/>
</dbReference>
<name>A0A2T2Y041_9ENTR</name>
<dbReference type="InterPro" id="IPR002925">
    <property type="entry name" value="Dienelactn_hydro"/>
</dbReference>
<dbReference type="Gene3D" id="1.10.10.800">
    <property type="match status" value="1"/>
</dbReference>
<keyword evidence="2" id="KW-0378">Hydrolase</keyword>
<dbReference type="EMBL" id="PYHO01000012">
    <property type="protein sequence ID" value="PSR45886.1"/>
    <property type="molecule type" value="Genomic_DNA"/>
</dbReference>
<dbReference type="SUPFAM" id="SSF53474">
    <property type="entry name" value="alpha/beta-Hydrolases"/>
    <property type="match status" value="1"/>
</dbReference>
<reference evidence="2 3" key="1">
    <citation type="submission" date="2018-03" db="EMBL/GenBank/DDBJ databases">
        <title>First report of an OXA-48+CTX-M-M-producing Kluyvera ascorbata clone recovered from patients admitted in a University Hospital in Madrid, Spain.</title>
        <authorList>
            <person name="Hernandez-Garcia M."/>
            <person name="Leon-Sampedro R."/>
            <person name="Perez-Viso B."/>
            <person name="Morosini M.I."/>
            <person name="Lopez-Fresnena N."/>
            <person name="Coque T.M."/>
            <person name="Bonten M."/>
            <person name="Malhotra-Kumar S."/>
            <person name="Ruiz-Garbajosa P."/>
            <person name="Canton R."/>
        </authorList>
    </citation>
    <scope>NUCLEOTIDE SEQUENCE [LARGE SCALE GENOMIC DNA]</scope>
    <source>
        <strain evidence="2 3">KA2</strain>
    </source>
</reference>
<evidence type="ECO:0000313" key="3">
    <source>
        <dbReference type="Proteomes" id="UP000240892"/>
    </source>
</evidence>
<dbReference type="PANTHER" id="PTHR47751:SF1">
    <property type="entry name" value="SUPERFAMILY HYDROLASE, PUTATIVE (AFU_ORTHOLOGUE AFUA_2G16580)-RELATED"/>
    <property type="match status" value="1"/>
</dbReference>
<organism evidence="2 3">
    <name type="scientific">Kluyvera genomosp. 2</name>
    <dbReference type="NCBI Taxonomy" id="2774054"/>
    <lineage>
        <taxon>Bacteria</taxon>
        <taxon>Pseudomonadati</taxon>
        <taxon>Pseudomonadota</taxon>
        <taxon>Gammaproteobacteria</taxon>
        <taxon>Enterobacterales</taxon>
        <taxon>Enterobacteriaceae</taxon>
        <taxon>Kluyvera</taxon>
    </lineage>
</organism>
<dbReference type="AlphaFoldDB" id="A0A2T2Y041"/>
<gene>
    <name evidence="2" type="ORF">C8256_15870</name>
</gene>
<feature type="domain" description="Dienelactone hydrolase" evidence="1">
    <location>
        <begin position="28"/>
        <end position="137"/>
    </location>
</feature>
<evidence type="ECO:0000313" key="2">
    <source>
        <dbReference type="EMBL" id="PSR45886.1"/>
    </source>
</evidence>
<proteinExistence type="predicted"/>
<sequence>MTNQQSVSFRHNSWQVAATLRFPEGFTPHQKYPAIVCAHPISSCKEQTSGAIYGQKLAEAGFITLAFDASTQGESGGEPRFSENPATRVEDFRCAIDYLVTLPYVDEDRIGVLGVCGGGGYAVNAATTDHRFRAVATVVAANYGRILREGDASPDAALKTIEALGKQRTAEARGSDPLVVGYIPADMAELAESGITDIDIAEAVDYYTTPRGRQTGSPNKLRFTSIAPALNWDAFAFTEKLLTQPLHIVIGDVPGGFGSYRDGYELYQRARSTEKTLQVVHGASHYDLYDRPEATSQALAQLIPFYHRYLGSPAGQPS</sequence>
<dbReference type="Gene3D" id="3.40.50.1820">
    <property type="entry name" value="alpha/beta hydrolase"/>
    <property type="match status" value="1"/>
</dbReference>
<dbReference type="GO" id="GO:0016787">
    <property type="term" value="F:hydrolase activity"/>
    <property type="evidence" value="ECO:0007669"/>
    <property type="project" value="UniProtKB-KW"/>
</dbReference>
<dbReference type="PANTHER" id="PTHR47751">
    <property type="entry name" value="SUPERFAMILY HYDROLASE, PUTATIVE (AFU_ORTHOLOGUE AFUA_2G16580)-RELATED"/>
    <property type="match status" value="1"/>
</dbReference>
<dbReference type="RefSeq" id="WP_106928377.1">
    <property type="nucleotide sequence ID" value="NZ_CABMMU010000012.1"/>
</dbReference>
<dbReference type="InterPro" id="IPR029058">
    <property type="entry name" value="AB_hydrolase_fold"/>
</dbReference>
<protein>
    <submittedName>
        <fullName evidence="2">Alpha/beta hydrolase</fullName>
    </submittedName>
</protein>
<accession>A0A2T2Y041</accession>
<evidence type="ECO:0000259" key="1">
    <source>
        <dbReference type="Pfam" id="PF01738"/>
    </source>
</evidence>